<feature type="region of interest" description="Disordered" evidence="1">
    <location>
        <begin position="56"/>
        <end position="77"/>
    </location>
</feature>
<evidence type="ECO:0000256" key="1">
    <source>
        <dbReference type="SAM" id="MobiDB-lite"/>
    </source>
</evidence>
<evidence type="ECO:0008006" key="4">
    <source>
        <dbReference type="Google" id="ProtNLM"/>
    </source>
</evidence>
<name>A0ABV8YAV8_9DEIO</name>
<gene>
    <name evidence="2" type="ORF">ACFO0P_15025</name>
</gene>
<dbReference type="RefSeq" id="WP_380129810.1">
    <property type="nucleotide sequence ID" value="NZ_JBHSEG010000008.1"/>
</dbReference>
<proteinExistence type="predicted"/>
<evidence type="ECO:0000313" key="3">
    <source>
        <dbReference type="Proteomes" id="UP001595939"/>
    </source>
</evidence>
<protein>
    <recommendedName>
        <fullName evidence="4">Transposase</fullName>
    </recommendedName>
</protein>
<evidence type="ECO:0000313" key="2">
    <source>
        <dbReference type="EMBL" id="MFC4455092.1"/>
    </source>
</evidence>
<dbReference type="EMBL" id="JBHSEG010000008">
    <property type="protein sequence ID" value="MFC4455092.1"/>
    <property type="molecule type" value="Genomic_DNA"/>
</dbReference>
<keyword evidence="3" id="KW-1185">Reference proteome</keyword>
<sequence length="77" mass="8293">MTFAPPPSPSPSCAGVVVALPHRRWPPTRIALALLQNLLHHGQTRWVEVAKRHHVTGTATRSAAGRRSGQLRASPSS</sequence>
<accession>A0ABV8YAV8</accession>
<reference evidence="3" key="1">
    <citation type="journal article" date="2019" name="Int. J. Syst. Evol. Microbiol.">
        <title>The Global Catalogue of Microorganisms (GCM) 10K type strain sequencing project: providing services to taxonomists for standard genome sequencing and annotation.</title>
        <authorList>
            <consortium name="The Broad Institute Genomics Platform"/>
            <consortium name="The Broad Institute Genome Sequencing Center for Infectious Disease"/>
            <person name="Wu L."/>
            <person name="Ma J."/>
        </authorList>
    </citation>
    <scope>NUCLEOTIDE SEQUENCE [LARGE SCALE GENOMIC DNA]</scope>
    <source>
        <strain evidence="3">CCUG 39970</strain>
    </source>
</reference>
<organism evidence="2 3">
    <name type="scientific">Deinococcus sonorensis</name>
    <dbReference type="NCBI Taxonomy" id="309891"/>
    <lineage>
        <taxon>Bacteria</taxon>
        <taxon>Thermotogati</taxon>
        <taxon>Deinococcota</taxon>
        <taxon>Deinococci</taxon>
        <taxon>Deinococcales</taxon>
        <taxon>Deinococcaceae</taxon>
        <taxon>Deinococcus</taxon>
    </lineage>
</organism>
<comment type="caution">
    <text evidence="2">The sequence shown here is derived from an EMBL/GenBank/DDBJ whole genome shotgun (WGS) entry which is preliminary data.</text>
</comment>
<dbReference type="Proteomes" id="UP001595939">
    <property type="component" value="Unassembled WGS sequence"/>
</dbReference>